<dbReference type="eggNOG" id="KOG3160">
    <property type="taxonomic scope" value="Eukaryota"/>
</dbReference>
<evidence type="ECO:0000313" key="7">
    <source>
        <dbReference type="EMBL" id="EFN55826.1"/>
    </source>
</evidence>
<dbReference type="STRING" id="554065.E1ZE82"/>
<dbReference type="PANTHER" id="PTHR13234">
    <property type="entry name" value="GAMMA-INTERFERON INDUCIBLE LYSOSOMAL THIOL REDUCTASE GILT"/>
    <property type="match status" value="1"/>
</dbReference>
<dbReference type="FunCoup" id="E1ZE82">
    <property type="interactions" value="420"/>
</dbReference>
<dbReference type="GeneID" id="17355274"/>
<organism evidence="8">
    <name type="scientific">Chlorella variabilis</name>
    <name type="common">Green alga</name>
    <dbReference type="NCBI Taxonomy" id="554065"/>
    <lineage>
        <taxon>Eukaryota</taxon>
        <taxon>Viridiplantae</taxon>
        <taxon>Chlorophyta</taxon>
        <taxon>core chlorophytes</taxon>
        <taxon>Trebouxiophyceae</taxon>
        <taxon>Chlorellales</taxon>
        <taxon>Chlorellaceae</taxon>
        <taxon>Chlorella clade</taxon>
        <taxon>Chlorella</taxon>
    </lineage>
</organism>
<comment type="similarity">
    <text evidence="2">Belongs to the GILT family.</text>
</comment>
<evidence type="ECO:0000256" key="5">
    <source>
        <dbReference type="ARBA" id="ARBA00023180"/>
    </source>
</evidence>
<dbReference type="RefSeq" id="XP_005847928.1">
    <property type="nucleotide sequence ID" value="XM_005847866.1"/>
</dbReference>
<reference evidence="7 8" key="1">
    <citation type="journal article" date="2010" name="Plant Cell">
        <title>The Chlorella variabilis NC64A genome reveals adaptation to photosymbiosis, coevolution with viruses, and cryptic sex.</title>
        <authorList>
            <person name="Blanc G."/>
            <person name="Duncan G."/>
            <person name="Agarkova I."/>
            <person name="Borodovsky M."/>
            <person name="Gurnon J."/>
            <person name="Kuo A."/>
            <person name="Lindquist E."/>
            <person name="Lucas S."/>
            <person name="Pangilinan J."/>
            <person name="Polle J."/>
            <person name="Salamov A."/>
            <person name="Terry A."/>
            <person name="Yamada T."/>
            <person name="Dunigan D.D."/>
            <person name="Grigoriev I.V."/>
            <person name="Claverie J.M."/>
            <person name="Van Etten J.L."/>
        </authorList>
    </citation>
    <scope>NUCLEOTIDE SEQUENCE [LARGE SCALE GENOMIC DNA]</scope>
    <source>
        <strain evidence="7 8">NC64A</strain>
    </source>
</reference>
<proteinExistence type="inferred from homology"/>
<dbReference type="PANTHER" id="PTHR13234:SF8">
    <property type="entry name" value="GAMMA-INTERFERON-INDUCIBLE LYSOSOMAL THIOL REDUCTASE"/>
    <property type="match status" value="1"/>
</dbReference>
<dbReference type="InParanoid" id="E1ZE82"/>
<keyword evidence="3" id="KW-0964">Secreted</keyword>
<keyword evidence="4 6" id="KW-0732">Signal</keyword>
<dbReference type="KEGG" id="cvr:CHLNCDRAFT_52055"/>
<feature type="chain" id="PRO_5003155863" description="Gamma-interferon-inducible lysosomal thiol reductase" evidence="6">
    <location>
        <begin position="31"/>
        <end position="236"/>
    </location>
</feature>
<dbReference type="SUPFAM" id="SSF52833">
    <property type="entry name" value="Thioredoxin-like"/>
    <property type="match status" value="1"/>
</dbReference>
<evidence type="ECO:0000256" key="2">
    <source>
        <dbReference type="ARBA" id="ARBA00005679"/>
    </source>
</evidence>
<dbReference type="AlphaFoldDB" id="E1ZE82"/>
<evidence type="ECO:0000256" key="1">
    <source>
        <dbReference type="ARBA" id="ARBA00004613"/>
    </source>
</evidence>
<dbReference type="GO" id="GO:0016671">
    <property type="term" value="F:oxidoreductase activity, acting on a sulfur group of donors, disulfide as acceptor"/>
    <property type="evidence" value="ECO:0007669"/>
    <property type="project" value="InterPro"/>
</dbReference>
<evidence type="ECO:0000256" key="4">
    <source>
        <dbReference type="ARBA" id="ARBA00022729"/>
    </source>
</evidence>
<name>E1ZE82_CHLVA</name>
<protein>
    <recommendedName>
        <fullName evidence="9">Gamma-interferon-inducible lysosomal thiol reductase</fullName>
    </recommendedName>
</protein>
<evidence type="ECO:0000256" key="6">
    <source>
        <dbReference type="SAM" id="SignalP"/>
    </source>
</evidence>
<comment type="subcellular location">
    <subcellularLocation>
        <location evidence="1">Secreted</location>
    </subcellularLocation>
</comment>
<dbReference type="InterPro" id="IPR036249">
    <property type="entry name" value="Thioredoxin-like_sf"/>
</dbReference>
<evidence type="ECO:0000313" key="8">
    <source>
        <dbReference type="Proteomes" id="UP000008141"/>
    </source>
</evidence>
<dbReference type="Proteomes" id="UP000008141">
    <property type="component" value="Unassembled WGS sequence"/>
</dbReference>
<dbReference type="InterPro" id="IPR004911">
    <property type="entry name" value="Interferon-induced_GILT"/>
</dbReference>
<dbReference type="GO" id="GO:0005576">
    <property type="term" value="C:extracellular region"/>
    <property type="evidence" value="ECO:0007669"/>
    <property type="project" value="UniProtKB-SubCell"/>
</dbReference>
<dbReference type="Pfam" id="PF03227">
    <property type="entry name" value="GILT"/>
    <property type="match status" value="1"/>
</dbReference>
<dbReference type="EMBL" id="GL433843">
    <property type="protein sequence ID" value="EFN55826.1"/>
    <property type="molecule type" value="Genomic_DNA"/>
</dbReference>
<dbReference type="OrthoDB" id="958254at2759"/>
<gene>
    <name evidence="7" type="ORF">CHLNCDRAFT_52055</name>
</gene>
<dbReference type="Gene3D" id="3.40.30.10">
    <property type="entry name" value="Glutaredoxin"/>
    <property type="match status" value="1"/>
</dbReference>
<keyword evidence="8" id="KW-1185">Reference proteome</keyword>
<feature type="signal peptide" evidence="6">
    <location>
        <begin position="1"/>
        <end position="30"/>
    </location>
</feature>
<accession>E1ZE82</accession>
<dbReference type="OMA" id="NSAKACT"/>
<evidence type="ECO:0000256" key="3">
    <source>
        <dbReference type="ARBA" id="ARBA00022525"/>
    </source>
</evidence>
<keyword evidence="5" id="KW-0325">Glycoprotein</keyword>
<evidence type="ECO:0008006" key="9">
    <source>
        <dbReference type="Google" id="ProtNLM"/>
    </source>
</evidence>
<sequence length="236" mass="25136">MGMPARRCSAAALLTLLALAVGGWVPAVHAAPSTNGAPPVNVSLYAEALCPYCADFITSTLSPLMDKGFGPILQFRYVAYGNAVRGEARLDGTVMCQHGPVECRLNRIINCATHLHPGQDMWLPFVECLEGAPHEQSEAWVDKCAGQTGLDAQALHGCAEGEQGAELEHEAEAETASLTPPHRYVPWVVVNGIPLGQDNAQLWRYVCVAHAGNRPDACYVPPGASLAGQRPERSTA</sequence>